<dbReference type="InterPro" id="IPR003593">
    <property type="entry name" value="AAA+_ATPase"/>
</dbReference>
<feature type="domain" description="ABC transporter" evidence="4">
    <location>
        <begin position="21"/>
        <end position="242"/>
    </location>
</feature>
<evidence type="ECO:0000313" key="5">
    <source>
        <dbReference type="EMBL" id="CAA9216052.1"/>
    </source>
</evidence>
<dbReference type="InterPro" id="IPR017871">
    <property type="entry name" value="ABC_transporter-like_CS"/>
</dbReference>
<dbReference type="SUPFAM" id="SSF52540">
    <property type="entry name" value="P-loop containing nucleoside triphosphate hydrolases"/>
    <property type="match status" value="1"/>
</dbReference>
<dbReference type="InterPro" id="IPR003439">
    <property type="entry name" value="ABC_transporter-like_ATP-bd"/>
</dbReference>
<evidence type="ECO:0000256" key="3">
    <source>
        <dbReference type="ARBA" id="ARBA00022840"/>
    </source>
</evidence>
<dbReference type="CDD" id="cd03255">
    <property type="entry name" value="ABC_MJ0796_LolCDE_FtsE"/>
    <property type="match status" value="1"/>
</dbReference>
<evidence type="ECO:0000256" key="1">
    <source>
        <dbReference type="ARBA" id="ARBA00022448"/>
    </source>
</evidence>
<dbReference type="PROSITE" id="PS50893">
    <property type="entry name" value="ABC_TRANSPORTER_2"/>
    <property type="match status" value="1"/>
</dbReference>
<dbReference type="GO" id="GO:0005886">
    <property type="term" value="C:plasma membrane"/>
    <property type="evidence" value="ECO:0007669"/>
    <property type="project" value="TreeGrafter"/>
</dbReference>
<dbReference type="InterPro" id="IPR015854">
    <property type="entry name" value="ABC_transpr_LolD-like"/>
</dbReference>
<dbReference type="GO" id="GO:0005524">
    <property type="term" value="F:ATP binding"/>
    <property type="evidence" value="ECO:0007669"/>
    <property type="project" value="UniProtKB-KW"/>
</dbReference>
<keyword evidence="1" id="KW-0813">Transport</keyword>
<dbReference type="SMART" id="SM00382">
    <property type="entry name" value="AAA"/>
    <property type="match status" value="1"/>
</dbReference>
<organism evidence="5">
    <name type="scientific">uncultured Acidimicrobiales bacterium</name>
    <dbReference type="NCBI Taxonomy" id="310071"/>
    <lineage>
        <taxon>Bacteria</taxon>
        <taxon>Bacillati</taxon>
        <taxon>Actinomycetota</taxon>
        <taxon>Acidimicrobiia</taxon>
        <taxon>Acidimicrobiales</taxon>
        <taxon>environmental samples</taxon>
    </lineage>
</organism>
<name>A0A6J4H6B6_9ACTN</name>
<evidence type="ECO:0000259" key="4">
    <source>
        <dbReference type="PROSITE" id="PS50893"/>
    </source>
</evidence>
<dbReference type="InterPro" id="IPR027417">
    <property type="entry name" value="P-loop_NTPase"/>
</dbReference>
<keyword evidence="2" id="KW-0547">Nucleotide-binding</keyword>
<dbReference type="GO" id="GO:0016887">
    <property type="term" value="F:ATP hydrolysis activity"/>
    <property type="evidence" value="ECO:0007669"/>
    <property type="project" value="InterPro"/>
</dbReference>
<dbReference type="EMBL" id="CADCSZ010000028">
    <property type="protein sequence ID" value="CAA9216052.1"/>
    <property type="molecule type" value="Genomic_DNA"/>
</dbReference>
<dbReference type="GO" id="GO:0098796">
    <property type="term" value="C:membrane protein complex"/>
    <property type="evidence" value="ECO:0007669"/>
    <property type="project" value="UniProtKB-ARBA"/>
</dbReference>
<dbReference type="InterPro" id="IPR017911">
    <property type="entry name" value="MacB-like_ATP-bd"/>
</dbReference>
<sequence>MTEAAPTTRPSPAPLGDGAILTARDVTKVYRTGAESVTALSSVDLTVPRGQLVSVMGPSGSGKTTLLNCLSGLDDVDSGSIEVDGIDITRMSDSARTRHRAGSMGFIFQAFNLIPVFSAVENVELPLLLARRPPREARAAAERTLERVGLGHRLGHRPTELSGGEQQRVAVARALAGSPAIVWADEPTGNLDSETADSVMGLLHELHREGLTVLLVTHDEAIGATAQRRVVVRDGSIVGDELL</sequence>
<dbReference type="AlphaFoldDB" id="A0A6J4H6B6"/>
<dbReference type="PANTHER" id="PTHR24220">
    <property type="entry name" value="IMPORT ATP-BINDING PROTEIN"/>
    <property type="match status" value="1"/>
</dbReference>
<proteinExistence type="predicted"/>
<dbReference type="PROSITE" id="PS00211">
    <property type="entry name" value="ABC_TRANSPORTER_1"/>
    <property type="match status" value="1"/>
</dbReference>
<protein>
    <submittedName>
        <fullName evidence="5">ABC-type antimicrobial peptide transport system, ATPase component</fullName>
    </submittedName>
</protein>
<dbReference type="PANTHER" id="PTHR24220:SF685">
    <property type="entry name" value="ABC TRANSPORTER RELATED"/>
    <property type="match status" value="1"/>
</dbReference>
<accession>A0A6J4H6B6</accession>
<keyword evidence="3" id="KW-0067">ATP-binding</keyword>
<gene>
    <name evidence="5" type="ORF">AVDCRST_MAG76-424</name>
</gene>
<dbReference type="GO" id="GO:0022857">
    <property type="term" value="F:transmembrane transporter activity"/>
    <property type="evidence" value="ECO:0007669"/>
    <property type="project" value="UniProtKB-ARBA"/>
</dbReference>
<dbReference type="Gene3D" id="3.40.50.300">
    <property type="entry name" value="P-loop containing nucleotide triphosphate hydrolases"/>
    <property type="match status" value="1"/>
</dbReference>
<evidence type="ECO:0000256" key="2">
    <source>
        <dbReference type="ARBA" id="ARBA00022741"/>
    </source>
</evidence>
<dbReference type="FunFam" id="3.40.50.300:FF:000032">
    <property type="entry name" value="Export ABC transporter ATP-binding protein"/>
    <property type="match status" value="1"/>
</dbReference>
<reference evidence="5" key="1">
    <citation type="submission" date="2020-02" db="EMBL/GenBank/DDBJ databases">
        <authorList>
            <person name="Meier V. D."/>
        </authorList>
    </citation>
    <scope>NUCLEOTIDE SEQUENCE</scope>
    <source>
        <strain evidence="5">AVDCRST_MAG76</strain>
    </source>
</reference>
<dbReference type="Pfam" id="PF00005">
    <property type="entry name" value="ABC_tran"/>
    <property type="match status" value="1"/>
</dbReference>